<dbReference type="Gene3D" id="3.90.1150.10">
    <property type="entry name" value="Aspartate Aminotransferase, domain 1"/>
    <property type="match status" value="1"/>
</dbReference>
<evidence type="ECO:0000256" key="2">
    <source>
        <dbReference type="HAMAP-Rule" id="MF_00712"/>
    </source>
</evidence>
<proteinExistence type="inferred from homology"/>
<dbReference type="InterPro" id="IPR015422">
    <property type="entry name" value="PyrdxlP-dep_Trfase_small"/>
</dbReference>
<evidence type="ECO:0000313" key="5">
    <source>
        <dbReference type="Proteomes" id="UP000249417"/>
    </source>
</evidence>
<evidence type="ECO:0000313" key="4">
    <source>
        <dbReference type="EMBL" id="PZQ44847.1"/>
    </source>
</evidence>
<dbReference type="GO" id="GO:0004375">
    <property type="term" value="F:glycine dehydrogenase (decarboxylating) activity"/>
    <property type="evidence" value="ECO:0007669"/>
    <property type="project" value="UniProtKB-EC"/>
</dbReference>
<dbReference type="GO" id="GO:0009116">
    <property type="term" value="P:nucleoside metabolic process"/>
    <property type="evidence" value="ECO:0007669"/>
    <property type="project" value="InterPro"/>
</dbReference>
<accession>A0A2W5PJU0</accession>
<keyword evidence="1 2" id="KW-0560">Oxidoreductase</keyword>
<organism evidence="4 5">
    <name type="scientific">Micavibrio aeruginosavorus</name>
    <dbReference type="NCBI Taxonomy" id="349221"/>
    <lineage>
        <taxon>Bacteria</taxon>
        <taxon>Pseudomonadati</taxon>
        <taxon>Bdellovibrionota</taxon>
        <taxon>Bdellovibrionia</taxon>
        <taxon>Bdellovibrionales</taxon>
        <taxon>Pseudobdellovibrionaceae</taxon>
        <taxon>Micavibrio</taxon>
    </lineage>
</organism>
<dbReference type="NCBIfam" id="NF001696">
    <property type="entry name" value="PRK00451.1"/>
    <property type="match status" value="1"/>
</dbReference>
<dbReference type="AlphaFoldDB" id="A0A2W5PJU0"/>
<dbReference type="Gene3D" id="3.40.640.10">
    <property type="entry name" value="Type I PLP-dependent aspartate aminotransferase-like (Major domain)"/>
    <property type="match status" value="1"/>
</dbReference>
<dbReference type="Proteomes" id="UP000249417">
    <property type="component" value="Unassembled WGS sequence"/>
</dbReference>
<comment type="function">
    <text evidence="2">The glycine cleavage system catalyzes the degradation of glycine. The P protein binds the alpha-amino group of glycine through its pyridoxal phosphate cofactor; CO(2) is released and the remaining methylamine moiety is then transferred to the lipoamide cofactor of the H protein.</text>
</comment>
<reference evidence="4 5" key="1">
    <citation type="submission" date="2017-08" db="EMBL/GenBank/DDBJ databases">
        <title>Infants hospitalized years apart are colonized by the same room-sourced microbial strains.</title>
        <authorList>
            <person name="Brooks B."/>
            <person name="Olm M.R."/>
            <person name="Firek B.A."/>
            <person name="Baker R."/>
            <person name="Thomas B.C."/>
            <person name="Morowitz M.J."/>
            <person name="Banfield J.F."/>
        </authorList>
    </citation>
    <scope>NUCLEOTIDE SEQUENCE [LARGE SCALE GENOMIC DNA]</scope>
    <source>
        <strain evidence="4">S2_005_002_R2_29</strain>
    </source>
</reference>
<dbReference type="EMBL" id="QFQB01000075">
    <property type="protein sequence ID" value="PZQ44847.1"/>
    <property type="molecule type" value="Genomic_DNA"/>
</dbReference>
<dbReference type="PANTHER" id="PTHR42806:SF1">
    <property type="entry name" value="GLYCINE DEHYDROGENASE (DECARBOXYLATING)"/>
    <property type="match status" value="1"/>
</dbReference>
<dbReference type="InterPro" id="IPR023010">
    <property type="entry name" value="GcvPA"/>
</dbReference>
<dbReference type="PIRSF" id="PIRSF006815">
    <property type="entry name" value="GcvPA"/>
    <property type="match status" value="1"/>
</dbReference>
<dbReference type="InterPro" id="IPR049315">
    <property type="entry name" value="GDC-P_N"/>
</dbReference>
<dbReference type="Pfam" id="PF02347">
    <property type="entry name" value="GDC-P"/>
    <property type="match status" value="1"/>
</dbReference>
<dbReference type="HAMAP" id="MF_00712">
    <property type="entry name" value="GcvPA"/>
    <property type="match status" value="1"/>
</dbReference>
<dbReference type="EC" id="1.4.4.2" evidence="2"/>
<gene>
    <name evidence="2" type="primary">gcvPA</name>
    <name evidence="4" type="ORF">DI551_09280</name>
</gene>
<comment type="subunit">
    <text evidence="2">The glycine cleavage system is composed of four proteins: P, T, L and H. In this organism, the P 'protein' is a heterodimer of two subunits.</text>
</comment>
<evidence type="ECO:0000256" key="1">
    <source>
        <dbReference type="ARBA" id="ARBA00023002"/>
    </source>
</evidence>
<comment type="catalytic activity">
    <reaction evidence="2">
        <text>N(6)-[(R)-lipoyl]-L-lysyl-[glycine-cleavage complex H protein] + glycine + H(+) = N(6)-[(R)-S(8)-aminomethyldihydrolipoyl]-L-lysyl-[glycine-cleavage complex H protein] + CO2</text>
        <dbReference type="Rhea" id="RHEA:24304"/>
        <dbReference type="Rhea" id="RHEA-COMP:10494"/>
        <dbReference type="Rhea" id="RHEA-COMP:10495"/>
        <dbReference type="ChEBI" id="CHEBI:15378"/>
        <dbReference type="ChEBI" id="CHEBI:16526"/>
        <dbReference type="ChEBI" id="CHEBI:57305"/>
        <dbReference type="ChEBI" id="CHEBI:83099"/>
        <dbReference type="ChEBI" id="CHEBI:83143"/>
        <dbReference type="EC" id="1.4.4.2"/>
    </reaction>
</comment>
<sequence length="429" mass="46555">MRYLPLTAANRKEMLQAIGAQSVDDLYADVPKSAFMEGLANLPAHQGEIEVERKLASYANQNLSAADAPFFLGAGCYNHHIPATVDYIIQRSEFLTAYTPYQPEIAQGTLQVIFEFQSMISLLTGQDVANASMYDGATSLAEAALMAIRLTKRNKVVLGTPLHPYYEEVLDAYLSNSNIGEAVQGDAADQQTACVIMQSPDFFGNVHAYDQWRKKCDESGALLIVVINEILSLGLLPAPAEADIVCGEAQSIGIPMAFGGPHLGFFACREKYIRQMPGRLCGETVDADGKRGFVLTLSTREQHIRREKATSNICTNQGLCALAFTVHMALLGEDGFKRLAQLNHERACALADALTEIPSLEIENSSFFNELHVILPQEISAQHIVENLADKGIVAGLPTQRNGLLLAATELTADEDIAALAQGLREALA</sequence>
<dbReference type="InterPro" id="IPR015424">
    <property type="entry name" value="PyrdxlP-dep_Trfase"/>
</dbReference>
<feature type="domain" description="Glycine cleavage system P-protein N-terminal" evidence="3">
    <location>
        <begin position="1"/>
        <end position="422"/>
    </location>
</feature>
<comment type="similarity">
    <text evidence="2">Belongs to the GcvP family. N-terminal subunit subfamily.</text>
</comment>
<dbReference type="SUPFAM" id="SSF53383">
    <property type="entry name" value="PLP-dependent transferases"/>
    <property type="match status" value="1"/>
</dbReference>
<dbReference type="PANTHER" id="PTHR42806">
    <property type="entry name" value="GLYCINE CLEAVAGE SYSTEM P-PROTEIN"/>
    <property type="match status" value="1"/>
</dbReference>
<dbReference type="InterPro" id="IPR015421">
    <property type="entry name" value="PyrdxlP-dep_Trfase_major"/>
</dbReference>
<dbReference type="GO" id="GO:0019464">
    <property type="term" value="P:glycine decarboxylation via glycine cleavage system"/>
    <property type="evidence" value="ECO:0007669"/>
    <property type="project" value="UniProtKB-UniRule"/>
</dbReference>
<evidence type="ECO:0000259" key="3">
    <source>
        <dbReference type="Pfam" id="PF02347"/>
    </source>
</evidence>
<protein>
    <recommendedName>
        <fullName evidence="2">Probable glycine dehydrogenase (decarboxylating) subunit 1</fullName>
        <ecNumber evidence="2">1.4.4.2</ecNumber>
    </recommendedName>
    <alternativeName>
        <fullName evidence="2">Glycine cleavage system P-protein subunit 1</fullName>
    </alternativeName>
    <alternativeName>
        <fullName evidence="2">Glycine decarboxylase subunit 1</fullName>
    </alternativeName>
    <alternativeName>
        <fullName evidence="2">Glycine dehydrogenase (aminomethyl-transferring) subunit 1</fullName>
    </alternativeName>
</protein>
<name>A0A2W5PJU0_9BACT</name>
<comment type="caution">
    <text evidence="4">The sequence shown here is derived from an EMBL/GenBank/DDBJ whole genome shotgun (WGS) entry which is preliminary data.</text>
</comment>